<evidence type="ECO:0000256" key="3">
    <source>
        <dbReference type="ARBA" id="ARBA00007275"/>
    </source>
</evidence>
<dbReference type="PROSITE" id="PS51462">
    <property type="entry name" value="NUDIX"/>
    <property type="match status" value="1"/>
</dbReference>
<accession>A0ABX1MN77</accession>
<dbReference type="EMBL" id="WTVR01000015">
    <property type="protein sequence ID" value="NMF88656.1"/>
    <property type="molecule type" value="Genomic_DNA"/>
</dbReference>
<dbReference type="Pfam" id="PF00293">
    <property type="entry name" value="NUDIX"/>
    <property type="match status" value="1"/>
</dbReference>
<evidence type="ECO:0000256" key="4">
    <source>
        <dbReference type="ARBA" id="ARBA00016377"/>
    </source>
</evidence>
<comment type="catalytic activity">
    <reaction evidence="1">
        <text>GDP-alpha-D-mannose + H2O = alpha-D-mannose 1-phosphate + GMP + 2 H(+)</text>
        <dbReference type="Rhea" id="RHEA:27978"/>
        <dbReference type="ChEBI" id="CHEBI:15377"/>
        <dbReference type="ChEBI" id="CHEBI:15378"/>
        <dbReference type="ChEBI" id="CHEBI:57527"/>
        <dbReference type="ChEBI" id="CHEBI:58115"/>
        <dbReference type="ChEBI" id="CHEBI:58409"/>
    </reaction>
</comment>
<dbReference type="InterPro" id="IPR020084">
    <property type="entry name" value="NUDIX_hydrolase_CS"/>
</dbReference>
<evidence type="ECO:0000256" key="5">
    <source>
        <dbReference type="ARBA" id="ARBA00022801"/>
    </source>
</evidence>
<dbReference type="InterPro" id="IPR000086">
    <property type="entry name" value="NUDIX_hydrolase_dom"/>
</dbReference>
<name>A0ABX1MN77_9RHOO</name>
<evidence type="ECO:0000313" key="10">
    <source>
        <dbReference type="Proteomes" id="UP000652074"/>
    </source>
</evidence>
<comment type="cofactor">
    <cofactor evidence="2">
        <name>Mg(2+)</name>
        <dbReference type="ChEBI" id="CHEBI:18420"/>
    </cofactor>
</comment>
<comment type="similarity">
    <text evidence="3">Belongs to the Nudix hydrolase family. NudK subfamily.</text>
</comment>
<evidence type="ECO:0000256" key="7">
    <source>
        <dbReference type="ARBA" id="ARBA00032272"/>
    </source>
</evidence>
<reference evidence="9 10" key="1">
    <citation type="submission" date="2019-12" db="EMBL/GenBank/DDBJ databases">
        <title>Comparative genomics gives insights into the taxonomy of the Azoarcus-Aromatoleum group and reveals separate origins of nif in the plant-associated Azoarcus and non-plant-associated Aromatoleum sub-groups.</title>
        <authorList>
            <person name="Lafos M."/>
            <person name="Maluk M."/>
            <person name="Batista M."/>
            <person name="Junghare M."/>
            <person name="Carmona M."/>
            <person name="Faoro H."/>
            <person name="Cruz L.M."/>
            <person name="Battistoni F."/>
            <person name="De Souza E."/>
            <person name="Pedrosa F."/>
            <person name="Chen W.-M."/>
            <person name="Poole P.S."/>
            <person name="Dixon R.A."/>
            <person name="James E.K."/>
        </authorList>
    </citation>
    <scope>NUCLEOTIDE SEQUENCE [LARGE SCALE GENOMIC DNA]</scope>
    <source>
        <strain evidence="9 10">ToN1</strain>
    </source>
</reference>
<keyword evidence="5" id="KW-0378">Hydrolase</keyword>
<evidence type="ECO:0000256" key="6">
    <source>
        <dbReference type="ARBA" id="ARBA00032162"/>
    </source>
</evidence>
<keyword evidence="10" id="KW-1185">Reference proteome</keyword>
<dbReference type="SUPFAM" id="SSF55811">
    <property type="entry name" value="Nudix"/>
    <property type="match status" value="1"/>
</dbReference>
<organism evidence="9 10">
    <name type="scientific">Aromatoleum petrolei</name>
    <dbReference type="NCBI Taxonomy" id="76116"/>
    <lineage>
        <taxon>Bacteria</taxon>
        <taxon>Pseudomonadati</taxon>
        <taxon>Pseudomonadota</taxon>
        <taxon>Betaproteobacteria</taxon>
        <taxon>Rhodocyclales</taxon>
        <taxon>Rhodocyclaceae</taxon>
        <taxon>Aromatoleum</taxon>
    </lineage>
</organism>
<sequence length="191" mass="21361">MHPSERDPLEESELESFPVYDGVLLKVRRDRVALPDGSVSVREYITHPGAVVVVAVLPDGRLLFERQFRYPLRRAFLELPAGKIDAGEDLLACARRELREETGYEAGEWQYLGVMHPCIGYSDERIEMYLARDLTHVGDALDDGEFLEILTFSADEAVRAVMEGAITDAKTITALFRALPELGLEISARPA</sequence>
<evidence type="ECO:0000256" key="2">
    <source>
        <dbReference type="ARBA" id="ARBA00001946"/>
    </source>
</evidence>
<gene>
    <name evidence="9" type="ORF">GPA26_09195</name>
</gene>
<dbReference type="Proteomes" id="UP000652074">
    <property type="component" value="Unassembled WGS sequence"/>
</dbReference>
<dbReference type="PANTHER" id="PTHR11839">
    <property type="entry name" value="UDP/ADP-SUGAR PYROPHOSPHATASE"/>
    <property type="match status" value="1"/>
</dbReference>
<dbReference type="Gene3D" id="3.90.79.10">
    <property type="entry name" value="Nucleoside Triphosphate Pyrophosphohydrolase"/>
    <property type="match status" value="1"/>
</dbReference>
<evidence type="ECO:0000256" key="1">
    <source>
        <dbReference type="ARBA" id="ARBA00000847"/>
    </source>
</evidence>
<protein>
    <recommendedName>
        <fullName evidence="4">GDP-mannose pyrophosphatase</fullName>
    </recommendedName>
    <alternativeName>
        <fullName evidence="6">GDP-mannose hydrolase</fullName>
    </alternativeName>
    <alternativeName>
        <fullName evidence="7">GDPMK</fullName>
    </alternativeName>
</protein>
<dbReference type="InterPro" id="IPR015797">
    <property type="entry name" value="NUDIX_hydrolase-like_dom_sf"/>
</dbReference>
<evidence type="ECO:0000259" key="8">
    <source>
        <dbReference type="PROSITE" id="PS51462"/>
    </source>
</evidence>
<feature type="domain" description="Nudix hydrolase" evidence="8">
    <location>
        <begin position="45"/>
        <end position="174"/>
    </location>
</feature>
<proteinExistence type="inferred from homology"/>
<evidence type="ECO:0000313" key="9">
    <source>
        <dbReference type="EMBL" id="NMF88656.1"/>
    </source>
</evidence>
<dbReference type="PROSITE" id="PS00893">
    <property type="entry name" value="NUDIX_BOX"/>
    <property type="match status" value="1"/>
</dbReference>
<dbReference type="PANTHER" id="PTHR11839:SF18">
    <property type="entry name" value="NUDIX HYDROLASE DOMAIN-CONTAINING PROTEIN"/>
    <property type="match status" value="1"/>
</dbReference>
<comment type="caution">
    <text evidence="9">The sequence shown here is derived from an EMBL/GenBank/DDBJ whole genome shotgun (WGS) entry which is preliminary data.</text>
</comment>